<dbReference type="NCBIfam" id="TIGR03593">
    <property type="entry name" value="yidC_nterm"/>
    <property type="match status" value="1"/>
</dbReference>
<dbReference type="Pfam" id="PF14849">
    <property type="entry name" value="YidC_periplas"/>
    <property type="match status" value="1"/>
</dbReference>
<protein>
    <recommendedName>
        <fullName evidence="3 13">Membrane protein insertase YidC</fullName>
    </recommendedName>
    <alternativeName>
        <fullName evidence="12 13">Foldase YidC</fullName>
    </alternativeName>
    <alternativeName>
        <fullName evidence="11 13">Membrane integrase YidC</fullName>
    </alternativeName>
    <alternativeName>
        <fullName evidence="13">Membrane protein YidC</fullName>
    </alternativeName>
</protein>
<dbReference type="PRINTS" id="PR01900">
    <property type="entry name" value="YIDCPROTEIN"/>
</dbReference>
<evidence type="ECO:0000256" key="7">
    <source>
        <dbReference type="ARBA" id="ARBA00022927"/>
    </source>
</evidence>
<comment type="subcellular location">
    <subcellularLocation>
        <location evidence="1">Cell inner membrane</location>
        <topology evidence="1">Multi-pass membrane protein</topology>
    </subcellularLocation>
    <subcellularLocation>
        <location evidence="13">Cell membrane</location>
        <topology evidence="13">Multi-pass membrane protein</topology>
    </subcellularLocation>
</comment>
<reference evidence="16" key="1">
    <citation type="journal article" date="2020" name="mSystems">
        <title>Genome- and Community-Level Interaction Insights into Carbon Utilization and Element Cycling Functions of Hydrothermarchaeota in Hydrothermal Sediment.</title>
        <authorList>
            <person name="Zhou Z."/>
            <person name="Liu Y."/>
            <person name="Xu W."/>
            <person name="Pan J."/>
            <person name="Luo Z.H."/>
            <person name="Li M."/>
        </authorList>
    </citation>
    <scope>NUCLEOTIDE SEQUENCE [LARGE SCALE GENOMIC DNA]</scope>
    <source>
        <strain evidence="16">SpSt-594</strain>
    </source>
</reference>
<keyword evidence="4 13" id="KW-0813">Transport</keyword>
<dbReference type="GO" id="GO:0030246">
    <property type="term" value="F:carbohydrate binding"/>
    <property type="evidence" value="ECO:0007669"/>
    <property type="project" value="InterPro"/>
</dbReference>
<evidence type="ECO:0000256" key="8">
    <source>
        <dbReference type="ARBA" id="ARBA00022989"/>
    </source>
</evidence>
<feature type="transmembrane region" description="Helical" evidence="13">
    <location>
        <begin position="310"/>
        <end position="328"/>
    </location>
</feature>
<dbReference type="InterPro" id="IPR011013">
    <property type="entry name" value="Gal_mutarotase_sf_dom"/>
</dbReference>
<dbReference type="InterPro" id="IPR038221">
    <property type="entry name" value="YidC_periplasmic_sf"/>
</dbReference>
<evidence type="ECO:0000313" key="16">
    <source>
        <dbReference type="EMBL" id="HGU47320.1"/>
    </source>
</evidence>
<evidence type="ECO:0000256" key="12">
    <source>
        <dbReference type="ARBA" id="ARBA00033342"/>
    </source>
</evidence>
<dbReference type="Pfam" id="PF02096">
    <property type="entry name" value="60KD_IMP"/>
    <property type="match status" value="1"/>
</dbReference>
<dbReference type="CDD" id="cd20070">
    <property type="entry name" value="5TM_YidC_Alb3"/>
    <property type="match status" value="1"/>
</dbReference>
<comment type="function">
    <text evidence="13">Required for the insertion and/or proper folding and/or complex formation of integral membrane proteins into the membrane. Involved in integration of membrane proteins that insert both dependently and independently of the Sec translocase complex, as well as at least some lipoproteins. Aids folding of multispanning membrane proteins.</text>
</comment>
<dbReference type="EMBL" id="DSZH01000093">
    <property type="protein sequence ID" value="HGU47320.1"/>
    <property type="molecule type" value="Genomic_DNA"/>
</dbReference>
<dbReference type="InterPro" id="IPR028053">
    <property type="entry name" value="Membr_insert_YidC_N"/>
</dbReference>
<keyword evidence="6 13" id="KW-0812">Transmembrane</keyword>
<feature type="transmembrane region" description="Helical" evidence="13">
    <location>
        <begin position="373"/>
        <end position="393"/>
    </location>
</feature>
<evidence type="ECO:0000256" key="5">
    <source>
        <dbReference type="ARBA" id="ARBA00022475"/>
    </source>
</evidence>
<keyword evidence="10 13" id="KW-0143">Chaperone</keyword>
<dbReference type="GO" id="GO:0005975">
    <property type="term" value="P:carbohydrate metabolic process"/>
    <property type="evidence" value="ECO:0007669"/>
    <property type="project" value="InterPro"/>
</dbReference>
<evidence type="ECO:0000259" key="15">
    <source>
        <dbReference type="Pfam" id="PF14849"/>
    </source>
</evidence>
<dbReference type="InterPro" id="IPR028055">
    <property type="entry name" value="YidC/Oxa/ALB_C"/>
</dbReference>
<dbReference type="HAMAP" id="MF_01810">
    <property type="entry name" value="YidC_type1"/>
    <property type="match status" value="1"/>
</dbReference>
<sequence>MEEIKNFFIAFILIFLVLVIWQYLFLPKPQIEKPKEGKVKESLPIDTLKTVKTKVDTIKEEIIVLENSKIRLTFSNLGGVLKSVYLKDYDCELLRPKSNYFGLTIFQEDKNYDLTWEIFKYEKKNNEIVFETQSGKEKITKRYKLKDDYQLSFVLTGLAKGSYFSLNFDKFLNFTEKDTNEDLNYAHYQYYFKRNVKKFDFRKMKKDEFIYENEIDWLVMKNKYFLFALLPSFPFDSCQFLKREKEGGIIIYSTNQDKSELSLIFAPLEYNLLKGFKKDLEKAIPLGWPRSFSLAILFLLKFLYKIFQNYGVAIIFFALLMKLLFFPFSRMQNEQMRKLHLLQPKLEELKRKYKDDPQTLNRETMQLYQLYKINPFTGCLPLIIQLPVFWALYSVFRQTIDLRKASFIFWLKDLSVKDPIYVLPIMMGIFFLLQNILTNPDKKNIFLTFIFPIFLTLIFLNFPSGLQLYWLTFNVLSIMESLIFQKGGLKWLKIKTKLNP</sequence>
<evidence type="ECO:0000256" key="3">
    <source>
        <dbReference type="ARBA" id="ARBA00015325"/>
    </source>
</evidence>
<evidence type="ECO:0000256" key="9">
    <source>
        <dbReference type="ARBA" id="ARBA00023136"/>
    </source>
</evidence>
<evidence type="ECO:0000259" key="14">
    <source>
        <dbReference type="Pfam" id="PF02096"/>
    </source>
</evidence>
<evidence type="ECO:0000256" key="13">
    <source>
        <dbReference type="HAMAP-Rule" id="MF_01810"/>
    </source>
</evidence>
<evidence type="ECO:0000256" key="10">
    <source>
        <dbReference type="ARBA" id="ARBA00023186"/>
    </source>
</evidence>
<feature type="transmembrane region" description="Helical" evidence="13">
    <location>
        <begin position="420"/>
        <end position="437"/>
    </location>
</feature>
<keyword evidence="9 13" id="KW-0472">Membrane</keyword>
<comment type="subunit">
    <text evidence="13">Interacts with the Sec translocase complex via SecD. Specifically interacts with transmembrane segments of nascent integral membrane proteins during membrane integration.</text>
</comment>
<name>A0A7C4S197_UNCW3</name>
<accession>A0A7C4S197</accession>
<gene>
    <name evidence="13 16" type="primary">yidC</name>
    <name evidence="16" type="ORF">ENT60_02000</name>
</gene>
<dbReference type="GO" id="GO:0003824">
    <property type="term" value="F:catalytic activity"/>
    <property type="evidence" value="ECO:0007669"/>
    <property type="project" value="InterPro"/>
</dbReference>
<evidence type="ECO:0000256" key="6">
    <source>
        <dbReference type="ARBA" id="ARBA00022692"/>
    </source>
</evidence>
<comment type="caution">
    <text evidence="16">The sequence shown here is derived from an EMBL/GenBank/DDBJ whole genome shotgun (WGS) entry which is preliminary data.</text>
</comment>
<dbReference type="GO" id="GO:0005886">
    <property type="term" value="C:plasma membrane"/>
    <property type="evidence" value="ECO:0007669"/>
    <property type="project" value="UniProtKB-SubCell"/>
</dbReference>
<feature type="domain" description="Membrane insertase YidC N-terminal" evidence="15">
    <location>
        <begin position="63"/>
        <end position="292"/>
    </location>
</feature>
<dbReference type="InterPro" id="IPR047196">
    <property type="entry name" value="YidC_ALB_C"/>
</dbReference>
<dbReference type="InterPro" id="IPR001708">
    <property type="entry name" value="YidC/ALB3/OXA1/COX18"/>
</dbReference>
<dbReference type="PANTHER" id="PTHR12428:SF65">
    <property type="entry name" value="CYTOCHROME C OXIDASE ASSEMBLY PROTEIN COX18, MITOCHONDRIAL"/>
    <property type="match status" value="1"/>
</dbReference>
<dbReference type="PANTHER" id="PTHR12428">
    <property type="entry name" value="OXA1"/>
    <property type="match status" value="1"/>
</dbReference>
<dbReference type="AlphaFoldDB" id="A0A7C4S197"/>
<keyword evidence="8 13" id="KW-1133">Transmembrane helix</keyword>
<dbReference type="GO" id="GO:0015031">
    <property type="term" value="P:protein transport"/>
    <property type="evidence" value="ECO:0007669"/>
    <property type="project" value="UniProtKB-KW"/>
</dbReference>
<keyword evidence="7 13" id="KW-0653">Protein transport</keyword>
<evidence type="ECO:0000256" key="1">
    <source>
        <dbReference type="ARBA" id="ARBA00004429"/>
    </source>
</evidence>
<dbReference type="SUPFAM" id="SSF74650">
    <property type="entry name" value="Galactose mutarotase-like"/>
    <property type="match status" value="1"/>
</dbReference>
<evidence type="ECO:0000256" key="11">
    <source>
        <dbReference type="ARBA" id="ARBA00033245"/>
    </source>
</evidence>
<dbReference type="GO" id="GO:0032977">
    <property type="term" value="F:membrane insertase activity"/>
    <property type="evidence" value="ECO:0007669"/>
    <property type="project" value="InterPro"/>
</dbReference>
<comment type="similarity">
    <text evidence="2 13">Belongs to the OXA1/ALB3/YidC family. Type 1 subfamily.</text>
</comment>
<keyword evidence="5 13" id="KW-1003">Cell membrane</keyword>
<evidence type="ECO:0000256" key="4">
    <source>
        <dbReference type="ARBA" id="ARBA00022448"/>
    </source>
</evidence>
<dbReference type="CDD" id="cd19961">
    <property type="entry name" value="EcYidC-like_peri"/>
    <property type="match status" value="1"/>
</dbReference>
<organism evidence="16">
    <name type="scientific">candidate division WOR-3 bacterium</name>
    <dbReference type="NCBI Taxonomy" id="2052148"/>
    <lineage>
        <taxon>Bacteria</taxon>
        <taxon>Bacteria division WOR-3</taxon>
    </lineage>
</organism>
<feature type="transmembrane region" description="Helical" evidence="13">
    <location>
        <begin position="6"/>
        <end position="26"/>
    </location>
</feature>
<dbReference type="GO" id="GO:0051205">
    <property type="term" value="P:protein insertion into membrane"/>
    <property type="evidence" value="ECO:0007669"/>
    <property type="project" value="TreeGrafter"/>
</dbReference>
<evidence type="ECO:0000256" key="2">
    <source>
        <dbReference type="ARBA" id="ARBA00010527"/>
    </source>
</evidence>
<dbReference type="NCBIfam" id="TIGR03592">
    <property type="entry name" value="yidC_oxa1_cterm"/>
    <property type="match status" value="1"/>
</dbReference>
<dbReference type="PRINTS" id="PR00701">
    <property type="entry name" value="60KDINNERMP"/>
</dbReference>
<dbReference type="InterPro" id="IPR019998">
    <property type="entry name" value="Membr_insert_YidC"/>
</dbReference>
<feature type="transmembrane region" description="Helical" evidence="13">
    <location>
        <begin position="444"/>
        <end position="462"/>
    </location>
</feature>
<dbReference type="Gene3D" id="2.70.98.90">
    <property type="match status" value="1"/>
</dbReference>
<feature type="domain" description="Membrane insertase YidC/Oxa/ALB C-terminal" evidence="14">
    <location>
        <begin position="310"/>
        <end position="485"/>
    </location>
</feature>
<proteinExistence type="inferred from homology"/>